<dbReference type="OrthoDB" id="399145at2"/>
<dbReference type="EMBL" id="CP029295">
    <property type="protein sequence ID" value="AXE61038.1"/>
    <property type="molecule type" value="Genomic_DNA"/>
</dbReference>
<evidence type="ECO:0008006" key="3">
    <source>
        <dbReference type="Google" id="ProtNLM"/>
    </source>
</evidence>
<sequence>MEIIKNIQKIVSNAIITIAGISKIEKLNDHESNGQENQGMIIELSENNQTVNITVGLILISHISAKNIVEEMYQNISHVFKKEKLNLGSLTIYIKGTK</sequence>
<evidence type="ECO:0000313" key="2">
    <source>
        <dbReference type="Proteomes" id="UP000252477"/>
    </source>
</evidence>
<organism evidence="1 2">
    <name type="scientific">[Mycoplasma] phocae</name>
    <dbReference type="NCBI Taxonomy" id="142651"/>
    <lineage>
        <taxon>Bacteria</taxon>
        <taxon>Bacillati</taxon>
        <taxon>Mycoplasmatota</taxon>
        <taxon>Mycoplasmoidales</taxon>
        <taxon>Metamycoplasmataceae</taxon>
        <taxon>Metamycoplasma</taxon>
    </lineage>
</organism>
<gene>
    <name evidence="1" type="ORF">DA803_03005</name>
</gene>
<dbReference type="AlphaFoldDB" id="A0A2Z5ISY8"/>
<protein>
    <recommendedName>
        <fullName evidence="3">Asp23/Gls24 family envelope stress response protein</fullName>
    </recommendedName>
</protein>
<keyword evidence="2" id="KW-1185">Reference proteome</keyword>
<dbReference type="RefSeq" id="WP_114191132.1">
    <property type="nucleotide sequence ID" value="NZ_CP029295.1"/>
</dbReference>
<dbReference type="Proteomes" id="UP000252477">
    <property type="component" value="Chromosome"/>
</dbReference>
<evidence type="ECO:0000313" key="1">
    <source>
        <dbReference type="EMBL" id="AXE61038.1"/>
    </source>
</evidence>
<proteinExistence type="predicted"/>
<dbReference type="KEGG" id="mpho:DA803_03005"/>
<accession>A0A2Z5ISY8</accession>
<name>A0A2Z5ISY8_9BACT</name>
<reference evidence="1 2" key="1">
    <citation type="submission" date="2018-05" db="EMBL/GenBank/DDBJ databases">
        <title>Annotation of the Mycoplasma phocidae genome.</title>
        <authorList>
            <person name="Brown D.R."/>
            <person name="Kutish G.F."/>
            <person name="Frasca S.Jr."/>
        </authorList>
    </citation>
    <scope>NUCLEOTIDE SEQUENCE [LARGE SCALE GENOMIC DNA]</scope>
    <source>
        <strain evidence="1 2">105</strain>
    </source>
</reference>